<evidence type="ECO:0000313" key="2">
    <source>
        <dbReference type="Proteomes" id="UP000267096"/>
    </source>
</evidence>
<keyword evidence="2" id="KW-1185">Reference proteome</keyword>
<evidence type="ECO:0000313" key="3">
    <source>
        <dbReference type="WBParaSite" id="ASIM_0000620101-mRNA-1"/>
    </source>
</evidence>
<dbReference type="EMBL" id="UYRR01012442">
    <property type="protein sequence ID" value="VDK26362.1"/>
    <property type="molecule type" value="Genomic_DNA"/>
</dbReference>
<name>A0A0M3JF02_ANISI</name>
<evidence type="ECO:0000313" key="1">
    <source>
        <dbReference type="EMBL" id="VDK26362.1"/>
    </source>
</evidence>
<proteinExistence type="predicted"/>
<dbReference type="Proteomes" id="UP000267096">
    <property type="component" value="Unassembled WGS sequence"/>
</dbReference>
<organism evidence="3">
    <name type="scientific">Anisakis simplex</name>
    <name type="common">Herring worm</name>
    <dbReference type="NCBI Taxonomy" id="6269"/>
    <lineage>
        <taxon>Eukaryota</taxon>
        <taxon>Metazoa</taxon>
        <taxon>Ecdysozoa</taxon>
        <taxon>Nematoda</taxon>
        <taxon>Chromadorea</taxon>
        <taxon>Rhabditida</taxon>
        <taxon>Spirurina</taxon>
        <taxon>Ascaridomorpha</taxon>
        <taxon>Ascaridoidea</taxon>
        <taxon>Anisakidae</taxon>
        <taxon>Anisakis</taxon>
        <taxon>Anisakis simplex complex</taxon>
    </lineage>
</organism>
<protein>
    <submittedName>
        <fullName evidence="3">NR LBD domain-containing protein</fullName>
    </submittedName>
</protein>
<gene>
    <name evidence="1" type="ORF">ASIM_LOCUS5984</name>
</gene>
<dbReference type="WBParaSite" id="ASIM_0000620101-mRNA-1">
    <property type="protein sequence ID" value="ASIM_0000620101-mRNA-1"/>
    <property type="gene ID" value="ASIM_0000620101"/>
</dbReference>
<reference evidence="3" key="1">
    <citation type="submission" date="2017-02" db="UniProtKB">
        <authorList>
            <consortium name="WormBaseParasite"/>
        </authorList>
    </citation>
    <scope>IDENTIFICATION</scope>
</reference>
<reference evidence="1 2" key="2">
    <citation type="submission" date="2018-11" db="EMBL/GenBank/DDBJ databases">
        <authorList>
            <consortium name="Pathogen Informatics"/>
        </authorList>
    </citation>
    <scope>NUCLEOTIDE SEQUENCE [LARGE SCALE GENOMIC DNA]</scope>
</reference>
<dbReference type="AlphaFoldDB" id="A0A0M3JF02"/>
<accession>A0A0M3JF02</accession>
<sequence>MQLQILQEFSRVTIADIIRLTVPVVLNCAAVQLVEECKPVMSLINESLCETCEKVSRSSRLNQTEDYLDVMRELFIVESIIAKYNSLWSRFVAADENLVNSMNYSNRN</sequence>